<organism evidence="13 14">
    <name type="scientific">Kiloniella spongiae</name>
    <dbReference type="NCBI Taxonomy" id="1489064"/>
    <lineage>
        <taxon>Bacteria</taxon>
        <taxon>Pseudomonadati</taxon>
        <taxon>Pseudomonadota</taxon>
        <taxon>Alphaproteobacteria</taxon>
        <taxon>Rhodospirillales</taxon>
        <taxon>Kiloniellaceae</taxon>
        <taxon>Kiloniella</taxon>
    </lineage>
</organism>
<dbReference type="OrthoDB" id="5292315at2"/>
<keyword evidence="6" id="KW-1133">Transmembrane helix</keyword>
<dbReference type="GO" id="GO:0007165">
    <property type="term" value="P:signal transduction"/>
    <property type="evidence" value="ECO:0007669"/>
    <property type="project" value="UniProtKB-KW"/>
</dbReference>
<keyword evidence="8 10" id="KW-0807">Transducer</keyword>
<evidence type="ECO:0000256" key="8">
    <source>
        <dbReference type="ARBA" id="ARBA00023224"/>
    </source>
</evidence>
<evidence type="ECO:0000256" key="5">
    <source>
        <dbReference type="ARBA" id="ARBA00022692"/>
    </source>
</evidence>
<accession>A0A0H2MTF5</accession>
<dbReference type="RefSeq" id="WP_047764919.1">
    <property type="nucleotide sequence ID" value="NZ_LAQL01000009.1"/>
</dbReference>
<evidence type="ECO:0000256" key="6">
    <source>
        <dbReference type="ARBA" id="ARBA00022989"/>
    </source>
</evidence>
<evidence type="ECO:0000256" key="10">
    <source>
        <dbReference type="PROSITE-ProRule" id="PRU00284"/>
    </source>
</evidence>
<dbReference type="PANTHER" id="PTHR32089">
    <property type="entry name" value="METHYL-ACCEPTING CHEMOTAXIS PROTEIN MCPB"/>
    <property type="match status" value="1"/>
</dbReference>
<keyword evidence="2" id="KW-1003">Cell membrane</keyword>
<dbReference type="PROSITE" id="PS50111">
    <property type="entry name" value="CHEMOTAXIS_TRANSDUC_2"/>
    <property type="match status" value="1"/>
</dbReference>
<dbReference type="Pfam" id="PF00015">
    <property type="entry name" value="MCPsignal"/>
    <property type="match status" value="1"/>
</dbReference>
<dbReference type="SUPFAM" id="SSF58104">
    <property type="entry name" value="Methyl-accepting chemotaxis protein (MCP) signaling domain"/>
    <property type="match status" value="1"/>
</dbReference>
<evidence type="ECO:0000256" key="1">
    <source>
        <dbReference type="ARBA" id="ARBA00004651"/>
    </source>
</evidence>
<feature type="domain" description="Methyl-accepting transducer" evidence="12">
    <location>
        <begin position="67"/>
        <end position="313"/>
    </location>
</feature>
<comment type="similarity">
    <text evidence="9">Belongs to the methyl-accepting chemotaxis (MCP) protein family.</text>
</comment>
<comment type="caution">
    <text evidence="13">The sequence shown here is derived from an EMBL/GenBank/DDBJ whole genome shotgun (WGS) entry which is preliminary data.</text>
</comment>
<dbReference type="PANTHER" id="PTHR32089:SF39">
    <property type="entry name" value="METHYL-ACCEPTING CHEMOTAXIS PROTEIN HLYB"/>
    <property type="match status" value="1"/>
</dbReference>
<proteinExistence type="inferred from homology"/>
<evidence type="ECO:0000256" key="3">
    <source>
        <dbReference type="ARBA" id="ARBA00022481"/>
    </source>
</evidence>
<gene>
    <name evidence="13" type="ORF">WH96_14495</name>
</gene>
<keyword evidence="5" id="KW-0812">Transmembrane</keyword>
<reference evidence="13 14" key="1">
    <citation type="submission" date="2015-03" db="EMBL/GenBank/DDBJ databases">
        <title>Genome Sequence of Kiloniella spongiae MEBiC09566, isolated from a marine sponge.</title>
        <authorList>
            <person name="Shao Z."/>
            <person name="Wang L."/>
            <person name="Li X."/>
        </authorList>
    </citation>
    <scope>NUCLEOTIDE SEQUENCE [LARGE SCALE GENOMIC DNA]</scope>
    <source>
        <strain evidence="13 14">MEBiC09566</strain>
    </source>
</reference>
<keyword evidence="4" id="KW-0145">Chemotaxis</keyword>
<dbReference type="InterPro" id="IPR004090">
    <property type="entry name" value="Chemotax_Me-accpt_rcpt"/>
</dbReference>
<evidence type="ECO:0000259" key="12">
    <source>
        <dbReference type="PROSITE" id="PS50111"/>
    </source>
</evidence>
<evidence type="ECO:0000256" key="11">
    <source>
        <dbReference type="SAM" id="MobiDB-lite"/>
    </source>
</evidence>
<keyword evidence="14" id="KW-1185">Reference proteome</keyword>
<evidence type="ECO:0000256" key="4">
    <source>
        <dbReference type="ARBA" id="ARBA00022500"/>
    </source>
</evidence>
<dbReference type="GO" id="GO:0006935">
    <property type="term" value="P:chemotaxis"/>
    <property type="evidence" value="ECO:0007669"/>
    <property type="project" value="UniProtKB-KW"/>
</dbReference>
<dbReference type="STRING" id="1489064.WH96_14495"/>
<dbReference type="GO" id="GO:0004888">
    <property type="term" value="F:transmembrane signaling receptor activity"/>
    <property type="evidence" value="ECO:0007669"/>
    <property type="project" value="InterPro"/>
</dbReference>
<dbReference type="Gene3D" id="1.10.287.950">
    <property type="entry name" value="Methyl-accepting chemotaxis protein"/>
    <property type="match status" value="1"/>
</dbReference>
<feature type="compositionally biased region" description="Acidic residues" evidence="11">
    <location>
        <begin position="389"/>
        <end position="399"/>
    </location>
</feature>
<keyword evidence="3" id="KW-0488">Methylation</keyword>
<evidence type="ECO:0000256" key="2">
    <source>
        <dbReference type="ARBA" id="ARBA00022475"/>
    </source>
</evidence>
<dbReference type="InterPro" id="IPR004089">
    <property type="entry name" value="MCPsignal_dom"/>
</dbReference>
<dbReference type="AlphaFoldDB" id="A0A0H2MTF5"/>
<dbReference type="SMART" id="SM00283">
    <property type="entry name" value="MA"/>
    <property type="match status" value="1"/>
</dbReference>
<dbReference type="PATRIC" id="fig|1489064.4.peg.4244"/>
<dbReference type="PRINTS" id="PR00260">
    <property type="entry name" value="CHEMTRNSDUCR"/>
</dbReference>
<feature type="region of interest" description="Disordered" evidence="11">
    <location>
        <begin position="1"/>
        <end position="25"/>
    </location>
</feature>
<evidence type="ECO:0000313" key="13">
    <source>
        <dbReference type="EMBL" id="KLN59930.1"/>
    </source>
</evidence>
<keyword evidence="7" id="KW-0472">Membrane</keyword>
<protein>
    <recommendedName>
        <fullName evidence="12">Methyl-accepting transducer domain-containing protein</fullName>
    </recommendedName>
</protein>
<evidence type="ECO:0000256" key="9">
    <source>
        <dbReference type="ARBA" id="ARBA00029447"/>
    </source>
</evidence>
<evidence type="ECO:0000313" key="14">
    <source>
        <dbReference type="Proteomes" id="UP000035444"/>
    </source>
</evidence>
<comment type="subcellular location">
    <subcellularLocation>
        <location evidence="1">Cell membrane</location>
        <topology evidence="1">Multi-pass membrane protein</topology>
    </subcellularLocation>
</comment>
<evidence type="ECO:0000256" key="7">
    <source>
        <dbReference type="ARBA" id="ARBA00023136"/>
    </source>
</evidence>
<dbReference type="Proteomes" id="UP000035444">
    <property type="component" value="Unassembled WGS sequence"/>
</dbReference>
<name>A0A0H2MTF5_9PROT</name>
<feature type="region of interest" description="Disordered" evidence="11">
    <location>
        <begin position="380"/>
        <end position="399"/>
    </location>
</feature>
<dbReference type="GO" id="GO:0005886">
    <property type="term" value="C:plasma membrane"/>
    <property type="evidence" value="ECO:0007669"/>
    <property type="project" value="UniProtKB-SubCell"/>
</dbReference>
<dbReference type="EMBL" id="LAQL01000009">
    <property type="protein sequence ID" value="KLN59930.1"/>
    <property type="molecule type" value="Genomic_DNA"/>
</dbReference>
<sequence length="399" mass="44266">MAMVAQPEIYADKPPNNAEDNPEQDTLSIQDDTIDHSLPVIPGSPPIGSNEGMHDLLTLWVGLSDVQKRTFKALTKEVEVASNLVETSTEELSKNFQELANFSRKQADDLKSIIESASTVTVDDKEITLTDVLHVMEESINTVVEQILHVSKHGMSMTYAMEDLLGNVEKVQARVTDIETVTKQTNLLALNAKIEAMRAGDAGAGFSVVADGVRELSSSINDLSGQIRREISDVSKSLADSQGNLREVTSVDMTENIMAKEHIEKIMTCLIDRNDSFSKTIQNSASNSDDMTRQVSEMITGIQFQDRTSQRLGNILDALKVLSEAGEEMKAKTEEQVGEQITPELDREWLNQLINGFHLGEMRERFIMHALYDDDMAIDDEANGTQSQPDDDEDDIELF</sequence>